<proteinExistence type="predicted"/>
<dbReference type="SUPFAM" id="SSF55874">
    <property type="entry name" value="ATPase domain of HSP90 chaperone/DNA topoisomerase II/histidine kinase"/>
    <property type="match status" value="1"/>
</dbReference>
<evidence type="ECO:0000256" key="1">
    <source>
        <dbReference type="SAM" id="MobiDB-lite"/>
    </source>
</evidence>
<feature type="region of interest" description="Disordered" evidence="1">
    <location>
        <begin position="261"/>
        <end position="289"/>
    </location>
</feature>
<comment type="caution">
    <text evidence="2">The sequence shown here is derived from an EMBL/GenBank/DDBJ whole genome shotgun (WGS) entry which is preliminary data.</text>
</comment>
<reference evidence="3" key="1">
    <citation type="journal article" date="2023" name="Commun. Biol.">
        <title>Genome analysis of Parmales, the sister group of diatoms, reveals the evolutionary specialization of diatoms from phago-mixotrophs to photoautotrophs.</title>
        <authorList>
            <person name="Ban H."/>
            <person name="Sato S."/>
            <person name="Yoshikawa S."/>
            <person name="Yamada K."/>
            <person name="Nakamura Y."/>
            <person name="Ichinomiya M."/>
            <person name="Sato N."/>
            <person name="Blanc-Mathieu R."/>
            <person name="Endo H."/>
            <person name="Kuwata A."/>
            <person name="Ogata H."/>
        </authorList>
    </citation>
    <scope>NUCLEOTIDE SEQUENCE [LARGE SCALE GENOMIC DNA]</scope>
</reference>
<dbReference type="AlphaFoldDB" id="A0A9W7EW56"/>
<organism evidence="2 3">
    <name type="scientific">Triparma laevis f. inornata</name>
    <dbReference type="NCBI Taxonomy" id="1714386"/>
    <lineage>
        <taxon>Eukaryota</taxon>
        <taxon>Sar</taxon>
        <taxon>Stramenopiles</taxon>
        <taxon>Ochrophyta</taxon>
        <taxon>Bolidophyceae</taxon>
        <taxon>Parmales</taxon>
        <taxon>Triparmaceae</taxon>
        <taxon>Triparma</taxon>
    </lineage>
</organism>
<evidence type="ECO:0000313" key="2">
    <source>
        <dbReference type="EMBL" id="GMH94789.1"/>
    </source>
</evidence>
<name>A0A9W7EW56_9STRA</name>
<evidence type="ECO:0008006" key="4">
    <source>
        <dbReference type="Google" id="ProtNLM"/>
    </source>
</evidence>
<dbReference type="EMBL" id="BLQM01000573">
    <property type="protein sequence ID" value="GMH94789.1"/>
    <property type="molecule type" value="Genomic_DNA"/>
</dbReference>
<evidence type="ECO:0000313" key="3">
    <source>
        <dbReference type="Proteomes" id="UP001162640"/>
    </source>
</evidence>
<dbReference type="Gene3D" id="3.30.565.10">
    <property type="entry name" value="Histidine kinase-like ATPase, C-terminal domain"/>
    <property type="match status" value="1"/>
</dbReference>
<accession>A0A9W7EW56</accession>
<dbReference type="Proteomes" id="UP001162640">
    <property type="component" value="Unassembled WGS sequence"/>
</dbReference>
<feature type="region of interest" description="Disordered" evidence="1">
    <location>
        <begin position="478"/>
        <end position="529"/>
    </location>
</feature>
<dbReference type="InterPro" id="IPR036890">
    <property type="entry name" value="HATPase_C_sf"/>
</dbReference>
<sequence>MALNAFLTNPHLSVLTPELTLQTYLKELLDNSVDSASDHKALRRGLRVSVSLSPATHDTAASLTFSDTGFGILDIPDSLGLFTSSKSGSASLATGRFGIGLTVIMLHAWSFAMEQLEQQAGNEPPYPLSHPVTIQSRDHRYDVTFNPTSDSVIFVPIPLLQNSEYNTIITLPLTPSIVSSGMAEALTFLKNQKYNPAFGELRFSSVGESFKVQHGGGVGDGGGLRILCDHRVEYGSEEEPGNTGGRRRFKVKVEMFTGVRDGDVDVDDEENNNNNNNNSEDVEHVPEVESDNRCSSIKIHRILNSSLLLSTPECQSCEILEFARKPWTEFEVRTGEVNGSTFKIWDAETAGGGVHDQFEFDDGGEKQGNIPIGERLGNVLVVISVEGPKKTFDFSSLTKSRVTSVDNAVGLCVAACVRGCLLGLREADPKLIVSSAERRVNERKGNHVDLVVGAIVSIVGRSADGNWRSNCYRKFGEEDVSEEEREEGRKEGGGGEDMGGEEMDEDSKSEASNISWEEQDDEGKFGDRMKEIIRSGF</sequence>
<protein>
    <recommendedName>
        <fullName evidence="4">Histidine kinase/HSP90-like ATPase domain-containing protein</fullName>
    </recommendedName>
</protein>
<feature type="compositionally biased region" description="Acidic residues" evidence="1">
    <location>
        <begin position="498"/>
        <end position="507"/>
    </location>
</feature>
<gene>
    <name evidence="2" type="ORF">TL16_g13002</name>
</gene>